<dbReference type="WBParaSite" id="ACAC_0001146301-mRNA-1">
    <property type="protein sequence ID" value="ACAC_0001146301-mRNA-1"/>
    <property type="gene ID" value="ACAC_0001146301"/>
</dbReference>
<keyword evidence="2" id="KW-0677">Repeat</keyword>
<proteinExistence type="predicted"/>
<dbReference type="Pfam" id="PF23598">
    <property type="entry name" value="LRR_14"/>
    <property type="match status" value="1"/>
</dbReference>
<dbReference type="InterPro" id="IPR050216">
    <property type="entry name" value="LRR_domain-containing"/>
</dbReference>
<dbReference type="PANTHER" id="PTHR48051:SF46">
    <property type="entry name" value="LEUCINE RICH REPEAT-CONTAINING DOMAIN PROTEIN"/>
    <property type="match status" value="1"/>
</dbReference>
<dbReference type="InterPro" id="IPR032675">
    <property type="entry name" value="LRR_dom_sf"/>
</dbReference>
<dbReference type="STRING" id="6313.A0A0K0DJA4"/>
<evidence type="ECO:0000256" key="1">
    <source>
        <dbReference type="ARBA" id="ARBA00022614"/>
    </source>
</evidence>
<evidence type="ECO:0000313" key="5">
    <source>
        <dbReference type="WBParaSite" id="ACAC_0001146301-mRNA-1"/>
    </source>
</evidence>
<dbReference type="InterPro" id="IPR003591">
    <property type="entry name" value="Leu-rich_rpt_typical-subtyp"/>
</dbReference>
<organism evidence="4 5">
    <name type="scientific">Angiostrongylus cantonensis</name>
    <name type="common">Rat lungworm</name>
    <dbReference type="NCBI Taxonomy" id="6313"/>
    <lineage>
        <taxon>Eukaryota</taxon>
        <taxon>Metazoa</taxon>
        <taxon>Ecdysozoa</taxon>
        <taxon>Nematoda</taxon>
        <taxon>Chromadorea</taxon>
        <taxon>Rhabditida</taxon>
        <taxon>Rhabditina</taxon>
        <taxon>Rhabditomorpha</taxon>
        <taxon>Strongyloidea</taxon>
        <taxon>Metastrongylidae</taxon>
        <taxon>Angiostrongylus</taxon>
    </lineage>
</organism>
<reference evidence="4" key="1">
    <citation type="submission" date="2012-09" db="EMBL/GenBank/DDBJ databases">
        <authorList>
            <person name="Martin A.A."/>
        </authorList>
    </citation>
    <scope>NUCLEOTIDE SEQUENCE</scope>
</reference>
<feature type="domain" description="Disease resistance R13L4/SHOC-2-like LRR" evidence="3">
    <location>
        <begin position="21"/>
        <end position="113"/>
    </location>
</feature>
<keyword evidence="4" id="KW-1185">Reference proteome</keyword>
<keyword evidence="1" id="KW-0433">Leucine-rich repeat</keyword>
<dbReference type="InterPro" id="IPR001611">
    <property type="entry name" value="Leu-rich_rpt"/>
</dbReference>
<dbReference type="SMART" id="SM00369">
    <property type="entry name" value="LRR_TYP"/>
    <property type="match status" value="4"/>
</dbReference>
<dbReference type="InterPro" id="IPR055414">
    <property type="entry name" value="LRR_R13L4/SHOC2-like"/>
</dbReference>
<reference evidence="5" key="2">
    <citation type="submission" date="2017-02" db="UniProtKB">
        <authorList>
            <consortium name="WormBaseParasite"/>
        </authorList>
    </citation>
    <scope>IDENTIFICATION</scope>
</reference>
<evidence type="ECO:0000256" key="2">
    <source>
        <dbReference type="ARBA" id="ARBA00022737"/>
    </source>
</evidence>
<evidence type="ECO:0000313" key="4">
    <source>
        <dbReference type="Proteomes" id="UP000035642"/>
    </source>
</evidence>
<sequence>MPKDKRRDEPNTELDHVDRNLTSLNGIPRLFEMTYLTRLTLSHNKLTSIPPNIADLENLQILTLWNNQIDELPSSISSLSKLRILNVGMNRLNVLPRGFGSFKSLEILDLTYNNLNERSLPGNFFFIGEFSTLIVLVNIVHFRKEVPYNTHLVIVSIMGPKLTKLSSSQSSKI</sequence>
<dbReference type="GO" id="GO:0005737">
    <property type="term" value="C:cytoplasm"/>
    <property type="evidence" value="ECO:0007669"/>
    <property type="project" value="TreeGrafter"/>
</dbReference>
<dbReference type="Proteomes" id="UP000035642">
    <property type="component" value="Unassembled WGS sequence"/>
</dbReference>
<evidence type="ECO:0000259" key="3">
    <source>
        <dbReference type="Pfam" id="PF23598"/>
    </source>
</evidence>
<protein>
    <submittedName>
        <fullName evidence="5">Leucine-rich repeat domain, L domain-like protein</fullName>
    </submittedName>
</protein>
<dbReference type="PROSITE" id="PS51450">
    <property type="entry name" value="LRR"/>
    <property type="match status" value="2"/>
</dbReference>
<dbReference type="Gene3D" id="3.80.10.10">
    <property type="entry name" value="Ribonuclease Inhibitor"/>
    <property type="match status" value="1"/>
</dbReference>
<dbReference type="AlphaFoldDB" id="A0A0K0DJA4"/>
<dbReference type="PANTHER" id="PTHR48051">
    <property type="match status" value="1"/>
</dbReference>
<dbReference type="SUPFAM" id="SSF52058">
    <property type="entry name" value="L domain-like"/>
    <property type="match status" value="1"/>
</dbReference>
<accession>A0A0K0DJA4</accession>
<name>A0A0K0DJA4_ANGCA</name>
<dbReference type="PRINTS" id="PR00019">
    <property type="entry name" value="LEURICHRPT"/>
</dbReference>